<dbReference type="Gene3D" id="3.40.50.1820">
    <property type="entry name" value="alpha/beta hydrolase"/>
    <property type="match status" value="1"/>
</dbReference>
<organism evidence="3 4">
    <name type="scientific">Tagetes erecta</name>
    <name type="common">African marigold</name>
    <dbReference type="NCBI Taxonomy" id="13708"/>
    <lineage>
        <taxon>Eukaryota</taxon>
        <taxon>Viridiplantae</taxon>
        <taxon>Streptophyta</taxon>
        <taxon>Embryophyta</taxon>
        <taxon>Tracheophyta</taxon>
        <taxon>Spermatophyta</taxon>
        <taxon>Magnoliopsida</taxon>
        <taxon>eudicotyledons</taxon>
        <taxon>Gunneridae</taxon>
        <taxon>Pentapetalae</taxon>
        <taxon>asterids</taxon>
        <taxon>campanulids</taxon>
        <taxon>Asterales</taxon>
        <taxon>Asteraceae</taxon>
        <taxon>Asteroideae</taxon>
        <taxon>Heliantheae alliance</taxon>
        <taxon>Tageteae</taxon>
        <taxon>Tagetes</taxon>
    </lineage>
</organism>
<dbReference type="PANTHER" id="PTHR45763:SF8">
    <property type="entry name" value="ALPHA_BETA-HYDROLASES SUPERFAMILY PROTEIN"/>
    <property type="match status" value="1"/>
</dbReference>
<evidence type="ECO:0000313" key="4">
    <source>
        <dbReference type="Proteomes" id="UP001229421"/>
    </source>
</evidence>
<feature type="domain" description="AB hydrolase-1" evidence="2">
    <location>
        <begin position="227"/>
        <end position="490"/>
    </location>
</feature>
<protein>
    <recommendedName>
        <fullName evidence="2">AB hydrolase-1 domain-containing protein</fullName>
    </recommendedName>
</protein>
<dbReference type="AlphaFoldDB" id="A0AAD8L5J9"/>
<accession>A0AAD8L5J9</accession>
<proteinExistence type="predicted"/>
<keyword evidence="4" id="KW-1185">Reference proteome</keyword>
<dbReference type="InterPro" id="IPR000073">
    <property type="entry name" value="AB_hydrolase_1"/>
</dbReference>
<comment type="caution">
    <text evidence="3">The sequence shown here is derived from an EMBL/GenBank/DDBJ whole genome shotgun (WGS) entry which is preliminary data.</text>
</comment>
<evidence type="ECO:0000313" key="3">
    <source>
        <dbReference type="EMBL" id="KAK1434923.1"/>
    </source>
</evidence>
<dbReference type="GO" id="GO:0016787">
    <property type="term" value="F:hydrolase activity"/>
    <property type="evidence" value="ECO:0007669"/>
    <property type="project" value="UniProtKB-ARBA"/>
</dbReference>
<name>A0AAD8L5J9_TARER</name>
<dbReference type="Proteomes" id="UP001229421">
    <property type="component" value="Unassembled WGS sequence"/>
</dbReference>
<evidence type="ECO:0000259" key="2">
    <source>
        <dbReference type="Pfam" id="PF00561"/>
    </source>
</evidence>
<dbReference type="InterPro" id="IPR029058">
    <property type="entry name" value="AB_hydrolase_fold"/>
</dbReference>
<sequence length="535" mass="61037">MEVERSKSWAEDVGRSKSWTEDVGRSKSWTEELASLVEDTGIRYTGDDETVSMTRRSFDLKSVLEGEKVESESLKDQMKGFAKAWGEIGIELGKGCKDVVLQSVLTDDCYVVKKVRGPCRVVAGKLSVLNEFLPEDRDPVMAWPVIFSVFLITLSVLFVNMKYENIPVPLVQVHAPSATRISLPDGRNMSYHEQGVSADKARYSLVAAHSFLSSRLAGIPGIKLSLLEEFGVRLVTYDLPGFGESDPHPNRTLQSSAMDLLCLADALKIDKFWMLGYSSGAMHAWAALKYIPHKIAGAVMFAPMVNPYDPGLTREEKLGIWEKWTRKRKFNYFLARRFPRVLRFFYRRTFLSGKHGPIDKWLSLSLAEQDKVMTEDPLFKKFWRRDVEESIRQGNMKPFVEETVLQVSNWPFSITDLQVQKKCPEKGLFHWFNFMSDEAECELIGFLEPVHIWQGMEDSVVPPAMTDYVARVLPNAIVHKLQNHGHFSYFYFCDECHREILSTLFGEPQGPVEILDQDPIKEEDDGQSQIFPHPS</sequence>
<reference evidence="3" key="1">
    <citation type="journal article" date="2023" name="bioRxiv">
        <title>Improved chromosome-level genome assembly for marigold (Tagetes erecta).</title>
        <authorList>
            <person name="Jiang F."/>
            <person name="Yuan L."/>
            <person name="Wang S."/>
            <person name="Wang H."/>
            <person name="Xu D."/>
            <person name="Wang A."/>
            <person name="Fan W."/>
        </authorList>
    </citation>
    <scope>NUCLEOTIDE SEQUENCE</scope>
    <source>
        <strain evidence="3">WSJ</strain>
        <tissue evidence="3">Leaf</tissue>
    </source>
</reference>
<gene>
    <name evidence="3" type="ORF">QVD17_00678</name>
</gene>
<evidence type="ECO:0000256" key="1">
    <source>
        <dbReference type="SAM" id="MobiDB-lite"/>
    </source>
</evidence>
<dbReference type="PANTHER" id="PTHR45763">
    <property type="entry name" value="HYDROLASE, ALPHA/BETA FOLD FAMILY PROTEIN, EXPRESSED-RELATED"/>
    <property type="match status" value="1"/>
</dbReference>
<dbReference type="Pfam" id="PF00561">
    <property type="entry name" value="Abhydrolase_1"/>
    <property type="match status" value="1"/>
</dbReference>
<dbReference type="EMBL" id="JAUHHV010000001">
    <property type="protein sequence ID" value="KAK1434923.1"/>
    <property type="molecule type" value="Genomic_DNA"/>
</dbReference>
<feature type="region of interest" description="Disordered" evidence="1">
    <location>
        <begin position="1"/>
        <end position="27"/>
    </location>
</feature>
<dbReference type="SUPFAM" id="SSF53474">
    <property type="entry name" value="alpha/beta-Hydrolases"/>
    <property type="match status" value="1"/>
</dbReference>